<dbReference type="PANTHER" id="PTHR46523:SF1">
    <property type="entry name" value="DCTP PYROPHOSPHATASE 1"/>
    <property type="match status" value="1"/>
</dbReference>
<dbReference type="AlphaFoldDB" id="A0A0B7A9G1"/>
<dbReference type="EMBL" id="HACG01030759">
    <property type="protein sequence ID" value="CEK77624.1"/>
    <property type="molecule type" value="Transcribed_RNA"/>
</dbReference>
<dbReference type="Pfam" id="PF12643">
    <property type="entry name" value="MazG-like"/>
    <property type="match status" value="1"/>
</dbReference>
<feature type="region of interest" description="Disordered" evidence="1">
    <location>
        <begin position="1"/>
        <end position="35"/>
    </location>
</feature>
<dbReference type="SUPFAM" id="SSF101386">
    <property type="entry name" value="all-alpha NTP pyrophosphatases"/>
    <property type="match status" value="1"/>
</dbReference>
<dbReference type="Gene3D" id="1.10.287.1080">
    <property type="entry name" value="MazG-like"/>
    <property type="match status" value="1"/>
</dbReference>
<dbReference type="GO" id="GO:0047840">
    <property type="term" value="F:dCTP diphosphatase activity"/>
    <property type="evidence" value="ECO:0007669"/>
    <property type="project" value="TreeGrafter"/>
</dbReference>
<dbReference type="GO" id="GO:0005829">
    <property type="term" value="C:cytosol"/>
    <property type="evidence" value="ECO:0007669"/>
    <property type="project" value="TreeGrafter"/>
</dbReference>
<reference evidence="2" key="1">
    <citation type="submission" date="2014-12" db="EMBL/GenBank/DDBJ databases">
        <title>Insight into the proteome of Arion vulgaris.</title>
        <authorList>
            <person name="Aradska J."/>
            <person name="Bulat T."/>
            <person name="Smidak R."/>
            <person name="Sarate P."/>
            <person name="Gangsoo J."/>
            <person name="Sialana F."/>
            <person name="Bilban M."/>
            <person name="Lubec G."/>
        </authorList>
    </citation>
    <scope>NUCLEOTIDE SEQUENCE</scope>
    <source>
        <tissue evidence="2">Skin</tissue>
    </source>
</reference>
<feature type="compositionally biased region" description="Polar residues" evidence="1">
    <location>
        <begin position="1"/>
        <end position="10"/>
    </location>
</feature>
<dbReference type="GO" id="GO:0006253">
    <property type="term" value="P:dCTP catabolic process"/>
    <property type="evidence" value="ECO:0007669"/>
    <property type="project" value="TreeGrafter"/>
</dbReference>
<dbReference type="PANTHER" id="PTHR46523">
    <property type="entry name" value="DCTP PYROPHOSPHATASE 1"/>
    <property type="match status" value="1"/>
</dbReference>
<feature type="compositionally biased region" description="Polar residues" evidence="1">
    <location>
        <begin position="24"/>
        <end position="35"/>
    </location>
</feature>
<organism evidence="2">
    <name type="scientific">Arion vulgaris</name>
    <dbReference type="NCBI Taxonomy" id="1028688"/>
    <lineage>
        <taxon>Eukaryota</taxon>
        <taxon>Metazoa</taxon>
        <taxon>Spiralia</taxon>
        <taxon>Lophotrochozoa</taxon>
        <taxon>Mollusca</taxon>
        <taxon>Gastropoda</taxon>
        <taxon>Heterobranchia</taxon>
        <taxon>Euthyneura</taxon>
        <taxon>Panpulmonata</taxon>
        <taxon>Eupulmonata</taxon>
        <taxon>Stylommatophora</taxon>
        <taxon>Helicina</taxon>
        <taxon>Arionoidea</taxon>
        <taxon>Arionidae</taxon>
        <taxon>Arion</taxon>
    </lineage>
</organism>
<accession>A0A0B7A9G1</accession>
<dbReference type="InterPro" id="IPR025984">
    <property type="entry name" value="DCTPP"/>
</dbReference>
<protein>
    <recommendedName>
        <fullName evidence="3">dCTP pyrophosphatase 1</fullName>
    </recommendedName>
</protein>
<feature type="compositionally biased region" description="Basic and acidic residues" evidence="1">
    <location>
        <begin position="12"/>
        <end position="23"/>
    </location>
</feature>
<gene>
    <name evidence="2" type="primary">ORF105774</name>
</gene>
<sequence>MSQGKAQETQVPDDKQEMEKKSQPEYQSDTNATSQETLNSCNCGDNCVAIDDGASNCNDDGSFCFTNTATANLEYLRKMTEQFMKDRNWHQFNSPRNVLLALVGEVGELAEIFQWKGEVTEGLPELSQAERDHVGQEVSDVLFYLIDFASRCHIDIPTAVASKMAANSLKYPVDKAYGKSNKYTDYK</sequence>
<dbReference type="GO" id="GO:0042262">
    <property type="term" value="P:DNA protection"/>
    <property type="evidence" value="ECO:0007669"/>
    <property type="project" value="TreeGrafter"/>
</dbReference>
<dbReference type="InterPro" id="IPR052555">
    <property type="entry name" value="dCTP_Pyrophosphatase"/>
</dbReference>
<name>A0A0B7A9G1_9EUPU</name>
<evidence type="ECO:0000256" key="1">
    <source>
        <dbReference type="SAM" id="MobiDB-lite"/>
    </source>
</evidence>
<dbReference type="CDD" id="cd11537">
    <property type="entry name" value="NTP-PPase_RS21-C6_like"/>
    <property type="match status" value="1"/>
</dbReference>
<proteinExistence type="predicted"/>
<evidence type="ECO:0000313" key="2">
    <source>
        <dbReference type="EMBL" id="CEK77624.1"/>
    </source>
</evidence>
<evidence type="ECO:0008006" key="3">
    <source>
        <dbReference type="Google" id="ProtNLM"/>
    </source>
</evidence>